<evidence type="ECO:0000313" key="3">
    <source>
        <dbReference type="Proteomes" id="UP000663834"/>
    </source>
</evidence>
<comment type="caution">
    <text evidence="1">The sequence shown here is derived from an EMBL/GenBank/DDBJ whole genome shotgun (WGS) entry which is preliminary data.</text>
</comment>
<dbReference type="Proteomes" id="UP000663834">
    <property type="component" value="Unassembled WGS sequence"/>
</dbReference>
<dbReference type="Proteomes" id="UP000681720">
    <property type="component" value="Unassembled WGS sequence"/>
</dbReference>
<dbReference type="EMBL" id="CAJOBJ010136920">
    <property type="protein sequence ID" value="CAF4746084.1"/>
    <property type="molecule type" value="Genomic_DNA"/>
</dbReference>
<proteinExistence type="predicted"/>
<dbReference type="AlphaFoldDB" id="A0A816B7V4"/>
<feature type="non-terminal residue" evidence="1">
    <location>
        <position position="81"/>
    </location>
</feature>
<sequence length="81" mass="9639">FEFVRTTDKDNDLLQQLEQHEIRDFQLRYIDHVIEIYAGSTSGFQHLFTDIPPLLRVRIDSQLNHELIQQLNNNILGINYN</sequence>
<dbReference type="EMBL" id="CAJNOW010012241">
    <property type="protein sequence ID" value="CAF1607853.1"/>
    <property type="molecule type" value="Genomic_DNA"/>
</dbReference>
<feature type="non-terminal residue" evidence="1">
    <location>
        <position position="1"/>
    </location>
</feature>
<accession>A0A816B7V4</accession>
<evidence type="ECO:0000313" key="1">
    <source>
        <dbReference type="EMBL" id="CAF1607853.1"/>
    </source>
</evidence>
<dbReference type="OrthoDB" id="10037924at2759"/>
<organism evidence="1 3">
    <name type="scientific">Rotaria magnacalcarata</name>
    <dbReference type="NCBI Taxonomy" id="392030"/>
    <lineage>
        <taxon>Eukaryota</taxon>
        <taxon>Metazoa</taxon>
        <taxon>Spiralia</taxon>
        <taxon>Gnathifera</taxon>
        <taxon>Rotifera</taxon>
        <taxon>Eurotatoria</taxon>
        <taxon>Bdelloidea</taxon>
        <taxon>Philodinida</taxon>
        <taxon>Philodinidae</taxon>
        <taxon>Rotaria</taxon>
    </lineage>
</organism>
<reference evidence="1" key="1">
    <citation type="submission" date="2021-02" db="EMBL/GenBank/DDBJ databases">
        <authorList>
            <person name="Nowell W R."/>
        </authorList>
    </citation>
    <scope>NUCLEOTIDE SEQUENCE</scope>
</reference>
<gene>
    <name evidence="2" type="ORF">GIL414_LOCUS44941</name>
    <name evidence="1" type="ORF">KQP761_LOCUS23014</name>
</gene>
<name>A0A816B7V4_9BILA</name>
<protein>
    <submittedName>
        <fullName evidence="1">Uncharacterized protein</fullName>
    </submittedName>
</protein>
<evidence type="ECO:0000313" key="2">
    <source>
        <dbReference type="EMBL" id="CAF4746084.1"/>
    </source>
</evidence>